<keyword evidence="2" id="KW-0067">ATP-binding</keyword>
<dbReference type="InterPro" id="IPR020588">
    <property type="entry name" value="RecA_ATP-bd"/>
</dbReference>
<keyword evidence="3" id="KW-0238">DNA-binding</keyword>
<sequence length="228" mass="26134">MTNTKKCNNFKKIKEGKKMLEEIIKQCLKKGKLTHIVGPPKSGKNTLLYHLASKVQKGEKAIIIDAEISVSVQRLIEITKFKEMELERIIIIHTKNSYEQHKIVLNLHNLIGSRKIKFIAINGITNHFRNNGTKIGKANKYNILALQVAYLKEFAKKMKIAVIVTNQMKGERDKFGASMGIVGKKIFEKYVDTTFEINQVNEKLWSINSDKNFRSLYLITEEGIKVLD</sequence>
<dbReference type="GO" id="GO:0003677">
    <property type="term" value="F:DNA binding"/>
    <property type="evidence" value="ECO:0007669"/>
    <property type="project" value="UniProtKB-KW"/>
</dbReference>
<dbReference type="InterPro" id="IPR013632">
    <property type="entry name" value="Rad51_C"/>
</dbReference>
<dbReference type="InterPro" id="IPR027417">
    <property type="entry name" value="P-loop_NTPase"/>
</dbReference>
<evidence type="ECO:0000256" key="3">
    <source>
        <dbReference type="ARBA" id="ARBA00023125"/>
    </source>
</evidence>
<dbReference type="Pfam" id="PF08423">
    <property type="entry name" value="Rad51"/>
    <property type="match status" value="1"/>
</dbReference>
<name>A0A9Y1FN25_9ARCH</name>
<keyword evidence="1" id="KW-0547">Nucleotide-binding</keyword>
<protein>
    <recommendedName>
        <fullName evidence="4">RecA family profile 1 domain-containing protein</fullName>
    </recommendedName>
</protein>
<evidence type="ECO:0000256" key="1">
    <source>
        <dbReference type="ARBA" id="ARBA00022741"/>
    </source>
</evidence>
<dbReference type="GO" id="GO:0005524">
    <property type="term" value="F:ATP binding"/>
    <property type="evidence" value="ECO:0007669"/>
    <property type="project" value="UniProtKB-KW"/>
</dbReference>
<proteinExistence type="predicted"/>
<organism evidence="5">
    <name type="scientific">Candidatus Heimdallarchaeum endolithica</name>
    <dbReference type="NCBI Taxonomy" id="2876572"/>
    <lineage>
        <taxon>Archaea</taxon>
        <taxon>Promethearchaeati</taxon>
        <taxon>Candidatus Heimdallarchaeota</taxon>
        <taxon>Candidatus Heimdallarchaeia (ex Rinke et al. 2021) (nom. nud.)</taxon>
        <taxon>Candidatus Heimdallarchaeales</taxon>
        <taxon>Candidatus Heimdallarchaeaceae</taxon>
        <taxon>Candidatus Heimdallarchaeum</taxon>
    </lineage>
</organism>
<evidence type="ECO:0000259" key="4">
    <source>
        <dbReference type="PROSITE" id="PS50162"/>
    </source>
</evidence>
<dbReference type="PANTHER" id="PTHR22942">
    <property type="entry name" value="RECA/RAD51/RADA DNA STRAND-PAIRING FAMILY MEMBER"/>
    <property type="match status" value="1"/>
</dbReference>
<evidence type="ECO:0000256" key="2">
    <source>
        <dbReference type="ARBA" id="ARBA00022840"/>
    </source>
</evidence>
<dbReference type="GO" id="GO:0140664">
    <property type="term" value="F:ATP-dependent DNA damage sensor activity"/>
    <property type="evidence" value="ECO:0007669"/>
    <property type="project" value="InterPro"/>
</dbReference>
<dbReference type="GO" id="GO:0006281">
    <property type="term" value="P:DNA repair"/>
    <property type="evidence" value="ECO:0007669"/>
    <property type="project" value="InterPro"/>
</dbReference>
<dbReference type="PROSITE" id="PS50162">
    <property type="entry name" value="RECA_2"/>
    <property type="match status" value="1"/>
</dbReference>
<dbReference type="AlphaFoldDB" id="A0A9Y1FN25"/>
<dbReference type="SUPFAM" id="SSF52540">
    <property type="entry name" value="P-loop containing nucleoside triphosphate hydrolases"/>
    <property type="match status" value="1"/>
</dbReference>
<dbReference type="PANTHER" id="PTHR22942:SF47">
    <property type="entry name" value="DNA REPAIR AND RECOMBINATION PROTEIN RADB"/>
    <property type="match status" value="1"/>
</dbReference>
<reference evidence="5" key="1">
    <citation type="journal article" date="2022" name="Nat. Microbiol.">
        <title>Unique mobile elements and scalable gene flow at the prokaryote-eukaryote boundary revealed by circularized Asgard archaea genomes.</title>
        <authorList>
            <person name="Wu F."/>
            <person name="Speth D.R."/>
            <person name="Philosof A."/>
            <person name="Cremiere A."/>
            <person name="Narayanan A."/>
            <person name="Barco R.A."/>
            <person name="Connon S.A."/>
            <person name="Amend J.P."/>
            <person name="Antoshechkin I.A."/>
            <person name="Orphan V.J."/>
        </authorList>
    </citation>
    <scope>NUCLEOTIDE SEQUENCE</scope>
    <source>
        <strain evidence="5">PR6</strain>
    </source>
</reference>
<dbReference type="Proteomes" id="UP001200513">
    <property type="component" value="Chromosome"/>
</dbReference>
<gene>
    <name evidence="5" type="ORF">K9W46_09790</name>
</gene>
<evidence type="ECO:0000313" key="5">
    <source>
        <dbReference type="EMBL" id="UJG42671.1"/>
    </source>
</evidence>
<feature type="domain" description="RecA family profile 1" evidence="4">
    <location>
        <begin position="9"/>
        <end position="168"/>
    </location>
</feature>
<dbReference type="Gene3D" id="3.40.50.300">
    <property type="entry name" value="P-loop containing nucleotide triphosphate hydrolases"/>
    <property type="match status" value="1"/>
</dbReference>
<accession>A0A9Y1FN25</accession>
<dbReference type="EMBL" id="CP084167">
    <property type="protein sequence ID" value="UJG42671.1"/>
    <property type="molecule type" value="Genomic_DNA"/>
</dbReference>